<keyword evidence="3 5" id="KW-0238">DNA-binding</keyword>
<keyword evidence="1 5" id="KW-0805">Transcription regulation</keyword>
<evidence type="ECO:0000313" key="8">
    <source>
        <dbReference type="EMBL" id="MBU9710941.1"/>
    </source>
</evidence>
<evidence type="ECO:0000256" key="4">
    <source>
        <dbReference type="ARBA" id="ARBA00023163"/>
    </source>
</evidence>
<dbReference type="PANTHER" id="PTHR43133:SF60">
    <property type="entry name" value="RNA POLYMERASE SIGMA FACTOR SIGV"/>
    <property type="match status" value="1"/>
</dbReference>
<dbReference type="Proteomes" id="UP000784880">
    <property type="component" value="Unassembled WGS sequence"/>
</dbReference>
<dbReference type="Pfam" id="PF04542">
    <property type="entry name" value="Sigma70_r2"/>
    <property type="match status" value="1"/>
</dbReference>
<dbReference type="InterPro" id="IPR039425">
    <property type="entry name" value="RNA_pol_sigma-70-like"/>
</dbReference>
<evidence type="ECO:0000313" key="9">
    <source>
        <dbReference type="Proteomes" id="UP000784880"/>
    </source>
</evidence>
<dbReference type="PROSITE" id="PS01063">
    <property type="entry name" value="SIGMA70_ECF"/>
    <property type="match status" value="1"/>
</dbReference>
<accession>A0ABS6JB85</accession>
<dbReference type="EMBL" id="JAHQCS010000055">
    <property type="protein sequence ID" value="MBU9710941.1"/>
    <property type="molecule type" value="Genomic_DNA"/>
</dbReference>
<keyword evidence="2 5" id="KW-0731">Sigma factor</keyword>
<evidence type="ECO:0000256" key="2">
    <source>
        <dbReference type="ARBA" id="ARBA00023082"/>
    </source>
</evidence>
<comment type="caution">
    <text evidence="8">The sequence shown here is derived from an EMBL/GenBank/DDBJ whole genome shotgun (WGS) entry which is preliminary data.</text>
</comment>
<dbReference type="InterPro" id="IPR014284">
    <property type="entry name" value="RNA_pol_sigma-70_dom"/>
</dbReference>
<dbReference type="InterPro" id="IPR000838">
    <property type="entry name" value="RNA_pol_sigma70_ECF_CS"/>
</dbReference>
<proteinExistence type="inferred from homology"/>
<feature type="domain" description="RNA polymerase sigma factor 70 region 4 type 2" evidence="7">
    <location>
        <begin position="112"/>
        <end position="163"/>
    </location>
</feature>
<keyword evidence="4 5" id="KW-0804">Transcription</keyword>
<dbReference type="InterPro" id="IPR013249">
    <property type="entry name" value="RNA_pol_sigma70_r4_t2"/>
</dbReference>
<dbReference type="CDD" id="cd06171">
    <property type="entry name" value="Sigma70_r4"/>
    <property type="match status" value="1"/>
</dbReference>
<gene>
    <name evidence="8" type="ORF">KS419_04220</name>
</gene>
<comment type="similarity">
    <text evidence="5">Belongs to the sigma-70 factor family. ECF subfamily.</text>
</comment>
<dbReference type="InterPro" id="IPR007627">
    <property type="entry name" value="RNA_pol_sigma70_r2"/>
</dbReference>
<dbReference type="NCBIfam" id="TIGR02937">
    <property type="entry name" value="sigma70-ECF"/>
    <property type="match status" value="1"/>
</dbReference>
<name>A0ABS6JB85_9BACI</name>
<evidence type="ECO:0000256" key="3">
    <source>
        <dbReference type="ARBA" id="ARBA00023125"/>
    </source>
</evidence>
<feature type="domain" description="RNA polymerase sigma-70 region 2" evidence="6">
    <location>
        <begin position="14"/>
        <end position="80"/>
    </location>
</feature>
<protein>
    <recommendedName>
        <fullName evidence="5">RNA polymerase sigma factor</fullName>
    </recommendedName>
</protein>
<organism evidence="8 9">
    <name type="scientific">Evansella tamaricis</name>
    <dbReference type="NCBI Taxonomy" id="2069301"/>
    <lineage>
        <taxon>Bacteria</taxon>
        <taxon>Bacillati</taxon>
        <taxon>Bacillota</taxon>
        <taxon>Bacilli</taxon>
        <taxon>Bacillales</taxon>
        <taxon>Bacillaceae</taxon>
        <taxon>Evansella</taxon>
    </lineage>
</organism>
<evidence type="ECO:0000256" key="1">
    <source>
        <dbReference type="ARBA" id="ARBA00023015"/>
    </source>
</evidence>
<evidence type="ECO:0000256" key="5">
    <source>
        <dbReference type="RuleBase" id="RU000716"/>
    </source>
</evidence>
<dbReference type="Pfam" id="PF08281">
    <property type="entry name" value="Sigma70_r4_2"/>
    <property type="match status" value="1"/>
</dbReference>
<evidence type="ECO:0000259" key="7">
    <source>
        <dbReference type="Pfam" id="PF08281"/>
    </source>
</evidence>
<reference evidence="8 9" key="1">
    <citation type="submission" date="2021-06" db="EMBL/GenBank/DDBJ databases">
        <title>Bacillus sp. RD4P76, an endophyte from a halophyte.</title>
        <authorList>
            <person name="Sun J.-Q."/>
        </authorList>
    </citation>
    <scope>NUCLEOTIDE SEQUENCE [LARGE SCALE GENOMIC DNA]</scope>
    <source>
        <strain evidence="8 9">CGMCC 1.15917</strain>
    </source>
</reference>
<sequence length="178" mass="21032">MVGEEWKQVHLEELYENYSDAIYRFILLQIRDTQQAEDLTQEVFIRAYKGLEQFEGRSSYKTWLYTIARNTTHDYYRKKRPISFLPAFFQNQPEVTAMSPEELMEMGEGVKELYEALSKLKPSYREVIVLRQIKEFSIKETAEILGWSEAKVKSTTHRAFATLKKEMNVEGCQHESVQ</sequence>
<keyword evidence="9" id="KW-1185">Reference proteome</keyword>
<evidence type="ECO:0000259" key="6">
    <source>
        <dbReference type="Pfam" id="PF04542"/>
    </source>
</evidence>
<dbReference type="PANTHER" id="PTHR43133">
    <property type="entry name" value="RNA POLYMERASE ECF-TYPE SIGMA FACTO"/>
    <property type="match status" value="1"/>
</dbReference>